<dbReference type="AlphaFoldDB" id="A0A451DAM9"/>
<dbReference type="EMBL" id="LR217715">
    <property type="protein sequence ID" value="VFP83391.1"/>
    <property type="molecule type" value="Genomic_DNA"/>
</dbReference>
<dbReference type="Pfam" id="PF01494">
    <property type="entry name" value="FAD_binding_3"/>
    <property type="match status" value="1"/>
</dbReference>
<accession>A0A451DAM9</accession>
<comment type="similarity">
    <text evidence="3">Belongs to the UbiH/COQ6 family.</text>
</comment>
<reference evidence="10 11" key="1">
    <citation type="submission" date="2019-02" db="EMBL/GenBank/DDBJ databases">
        <authorList>
            <person name="Manzano-Marin A."/>
            <person name="Manzano-Marin A."/>
        </authorList>
    </citation>
    <scope>NUCLEOTIDE SEQUENCE [LARGE SCALE GENOMIC DNA]</scope>
    <source>
        <strain evidence="10 11">ErCikochiana</strain>
    </source>
</reference>
<evidence type="ECO:0000313" key="10">
    <source>
        <dbReference type="EMBL" id="VFP83391.1"/>
    </source>
</evidence>
<dbReference type="GO" id="GO:0019168">
    <property type="term" value="F:2-polyprenylphenol 6-hydroxylase activity"/>
    <property type="evidence" value="ECO:0007669"/>
    <property type="project" value="TreeGrafter"/>
</dbReference>
<evidence type="ECO:0000256" key="2">
    <source>
        <dbReference type="ARBA" id="ARBA00004749"/>
    </source>
</evidence>
<dbReference type="GO" id="GO:0071949">
    <property type="term" value="F:FAD binding"/>
    <property type="evidence" value="ECO:0007669"/>
    <property type="project" value="InterPro"/>
</dbReference>
<feature type="transmembrane region" description="Helical" evidence="8">
    <location>
        <begin position="6"/>
        <end position="32"/>
    </location>
</feature>
<dbReference type="SUPFAM" id="SSF51905">
    <property type="entry name" value="FAD/NAD(P)-binding domain"/>
    <property type="match status" value="1"/>
</dbReference>
<evidence type="ECO:0000256" key="8">
    <source>
        <dbReference type="SAM" id="Phobius"/>
    </source>
</evidence>
<proteinExistence type="inferred from homology"/>
<dbReference type="PROSITE" id="PS51257">
    <property type="entry name" value="PROKAR_LIPOPROTEIN"/>
    <property type="match status" value="1"/>
</dbReference>
<evidence type="ECO:0000256" key="3">
    <source>
        <dbReference type="ARBA" id="ARBA00005349"/>
    </source>
</evidence>
<comment type="cofactor">
    <cofactor evidence="1">
        <name>FAD</name>
        <dbReference type="ChEBI" id="CHEBI:57692"/>
    </cofactor>
</comment>
<keyword evidence="8" id="KW-0812">Transmembrane</keyword>
<keyword evidence="6 10" id="KW-0560">Oxidoreductase</keyword>
<dbReference type="InterPro" id="IPR051205">
    <property type="entry name" value="UbiH/COQ6_monooxygenase"/>
</dbReference>
<evidence type="ECO:0000256" key="1">
    <source>
        <dbReference type="ARBA" id="ARBA00001974"/>
    </source>
</evidence>
<dbReference type="Proteomes" id="UP000294368">
    <property type="component" value="Chromosome"/>
</dbReference>
<dbReference type="Gene3D" id="3.50.50.60">
    <property type="entry name" value="FAD/NAD(P)-binding domain"/>
    <property type="match status" value="2"/>
</dbReference>
<dbReference type="InterPro" id="IPR036188">
    <property type="entry name" value="FAD/NAD-bd_sf"/>
</dbReference>
<dbReference type="GO" id="GO:0006744">
    <property type="term" value="P:ubiquinone biosynthetic process"/>
    <property type="evidence" value="ECO:0007669"/>
    <property type="project" value="UniProtKB-UniPathway"/>
</dbReference>
<keyword evidence="7" id="KW-0503">Monooxygenase</keyword>
<protein>
    <submittedName>
        <fullName evidence="10">2-octaprenylphenol hydroxylase</fullName>
        <ecNumber evidence="10">1.14.13.-</ecNumber>
    </submittedName>
</protein>
<dbReference type="InterPro" id="IPR002938">
    <property type="entry name" value="FAD-bd"/>
</dbReference>
<dbReference type="RefSeq" id="WP_157988727.1">
    <property type="nucleotide sequence ID" value="NZ_LR217715.1"/>
</dbReference>
<keyword evidence="4" id="KW-0285">Flavoprotein</keyword>
<evidence type="ECO:0000256" key="5">
    <source>
        <dbReference type="ARBA" id="ARBA00022827"/>
    </source>
</evidence>
<dbReference type="InterPro" id="IPR010971">
    <property type="entry name" value="UbiH/COQ6"/>
</dbReference>
<dbReference type="UniPathway" id="UPA00232"/>
<dbReference type="PRINTS" id="PR00420">
    <property type="entry name" value="RNGMNOXGNASE"/>
</dbReference>
<feature type="domain" description="FAD-binding" evidence="9">
    <location>
        <begin position="4"/>
        <end position="325"/>
    </location>
</feature>
<dbReference type="NCBIfam" id="TIGR01988">
    <property type="entry name" value="Ubi-OHases"/>
    <property type="match status" value="1"/>
</dbReference>
<dbReference type="PANTHER" id="PTHR43876">
    <property type="entry name" value="UBIQUINONE BIOSYNTHESIS MONOOXYGENASE COQ6, MITOCHONDRIAL"/>
    <property type="match status" value="1"/>
</dbReference>
<evidence type="ECO:0000256" key="6">
    <source>
        <dbReference type="ARBA" id="ARBA00023002"/>
    </source>
</evidence>
<dbReference type="OrthoDB" id="9769565at2"/>
<gene>
    <name evidence="10" type="primary">ubiI</name>
    <name evidence="10" type="ORF">ERCIKOCA2762_649</name>
</gene>
<evidence type="ECO:0000259" key="9">
    <source>
        <dbReference type="Pfam" id="PF01494"/>
    </source>
</evidence>
<evidence type="ECO:0000313" key="11">
    <source>
        <dbReference type="Proteomes" id="UP000294368"/>
    </source>
</evidence>
<evidence type="ECO:0000256" key="4">
    <source>
        <dbReference type="ARBA" id="ARBA00022630"/>
    </source>
</evidence>
<organism evidence="10 11">
    <name type="scientific">Candidatus Erwinia haradaeae</name>
    <dbReference type="NCBI Taxonomy" id="1922217"/>
    <lineage>
        <taxon>Bacteria</taxon>
        <taxon>Pseudomonadati</taxon>
        <taxon>Pseudomonadota</taxon>
        <taxon>Gammaproteobacteria</taxon>
        <taxon>Enterobacterales</taxon>
        <taxon>Erwiniaceae</taxon>
        <taxon>Erwinia</taxon>
    </lineage>
</organism>
<evidence type="ECO:0000256" key="7">
    <source>
        <dbReference type="ARBA" id="ARBA00023033"/>
    </source>
</evidence>
<dbReference type="PANTHER" id="PTHR43876:SF7">
    <property type="entry name" value="UBIQUINONE BIOSYNTHESIS MONOOXYGENASE COQ6, MITOCHONDRIAL"/>
    <property type="match status" value="1"/>
</dbReference>
<comment type="pathway">
    <text evidence="2">Cofactor biosynthesis; ubiquinone biosynthesis.</text>
</comment>
<sequence length="406" mass="45579">MKHYDIVISGGGIIGLAIACGLQNIGLHILIVERKQLKLPLKNKMPLPDPERFSALNIASKYFFQNLGIWQQILDLCANEFNGVEVWDIDSFGKIHFNPKQQSIQEPLGYIVSNQKCHDILLQHTQVFGDVTICTSATLQNISFKKNNAIIILDNGNTLTTRLIIAADGTHSWLRQYFKIPSSFWKYRHHALVATIRTEKPHQEIAYQVFHSNSILAVLPLSNPYLSSIVWSLPPEQACFFQQASEILFNQHLSIHFDLCLGVCQLVSKRQTLPLTGCYAHHLVAHRLTLVGDAAHTIHPLIGQGLNIGLMDAAELVGTIRRIQNQGGDIGQYDNLRSYERSRKYSSFLALTGAQGFYIIFNGNNIGKKLLRNSLLKLTNHIPAVKSCLLQHAQGIINIPPWLSRL</sequence>
<keyword evidence="8" id="KW-0472">Membrane</keyword>
<dbReference type="EC" id="1.14.13.-" evidence="10"/>
<keyword evidence="5" id="KW-0274">FAD</keyword>
<name>A0A451DAM9_9GAMM</name>
<keyword evidence="8" id="KW-1133">Transmembrane helix</keyword>